<reference evidence="1" key="1">
    <citation type="submission" date="2007-07" db="EMBL/GenBank/DDBJ databases">
        <title>PCAP assembly of the Caenorhabditis remanei genome.</title>
        <authorList>
            <consortium name="The Caenorhabditis remanei Sequencing Consortium"/>
            <person name="Wilson R.K."/>
        </authorList>
    </citation>
    <scope>NUCLEOTIDE SEQUENCE [LARGE SCALE GENOMIC DNA]</scope>
    <source>
        <strain evidence="1">PB4641</strain>
    </source>
</reference>
<dbReference type="OMA" id="TEETHIF"/>
<evidence type="ECO:0000313" key="2">
    <source>
        <dbReference type="Proteomes" id="UP000008281"/>
    </source>
</evidence>
<name>E3MKD9_CAERE</name>
<accession>E3MKD9</accession>
<dbReference type="GeneID" id="9818427"/>
<dbReference type="FunCoup" id="E3MKD9">
    <property type="interactions" value="1100"/>
</dbReference>
<dbReference type="Proteomes" id="UP000008281">
    <property type="component" value="Unassembled WGS sequence"/>
</dbReference>
<protein>
    <submittedName>
        <fullName evidence="1">Uncharacterized protein</fullName>
    </submittedName>
</protein>
<dbReference type="CTD" id="9818427"/>
<sequence length="473" mass="53482">MAEGPPNLLAGKAGMLAIREHLNSHKNQGLRDPDKDNIPPASDLFSQYGLLNFIFSKFPSVANMIMEDQIQRHSDALKIQKQLLQYEPALASLLVSISLNPSHPLRHEREYLEVNRLLNESFPLSTDNNADVLNWKAQLDVALLSFIRSTMICTSFINNPNARESLSPSSTTSSFSSTPSPMIYQTESMRKYDIFYLEDIRVHGFNQRGLEIYIDEIAKAHKFFLARKLSILKELEPSSKLVVGVFTVLLRVKDAPPIFLGYQGENLTNVSTTSSVIFTVRGDHLKNNNQTTGVDFCNVHPVICIHEKCHKENKCSDSHGNTGSIFVKVGSVDVGEPPLAARNTFDFPKIEMEWRKEALKEAPGAPGPMRRNKYREDKSFRKNEKFSWKPQYLKFLANEFKKRNSVDEVLLKEHFIYATDGASAEGKIPSDKEEKKVITFSDSLLRFDDKLCLVFGFCFPSISLTFNSSTTNN</sequence>
<dbReference type="OrthoDB" id="5776952at2759"/>
<organism evidence="2">
    <name type="scientific">Caenorhabditis remanei</name>
    <name type="common">Caenorhabditis vulgaris</name>
    <dbReference type="NCBI Taxonomy" id="31234"/>
    <lineage>
        <taxon>Eukaryota</taxon>
        <taxon>Metazoa</taxon>
        <taxon>Ecdysozoa</taxon>
        <taxon>Nematoda</taxon>
        <taxon>Chromadorea</taxon>
        <taxon>Rhabditida</taxon>
        <taxon>Rhabditina</taxon>
        <taxon>Rhabditomorpha</taxon>
        <taxon>Rhabditoidea</taxon>
        <taxon>Rhabditidae</taxon>
        <taxon>Peloderinae</taxon>
        <taxon>Caenorhabditis</taxon>
    </lineage>
</organism>
<dbReference type="EMBL" id="DS268452">
    <property type="protein sequence ID" value="EFP04061.1"/>
    <property type="molecule type" value="Genomic_DNA"/>
</dbReference>
<dbReference type="HOGENOM" id="CLU_577771_0_0_1"/>
<keyword evidence="2" id="KW-1185">Reference proteome</keyword>
<dbReference type="KEGG" id="crq:GCK72_023163"/>
<proteinExistence type="predicted"/>
<dbReference type="eggNOG" id="ENOG502RT7P">
    <property type="taxonomic scope" value="Eukaryota"/>
</dbReference>
<dbReference type="RefSeq" id="XP_003103318.2">
    <property type="nucleotide sequence ID" value="XM_003103270.2"/>
</dbReference>
<dbReference type="AlphaFoldDB" id="E3MKD9"/>
<gene>
    <name evidence="1" type="ORF">CRE_27593</name>
</gene>
<evidence type="ECO:0000313" key="1">
    <source>
        <dbReference type="EMBL" id="EFP04061.1"/>
    </source>
</evidence>
<dbReference type="InParanoid" id="E3MKD9"/>